<evidence type="ECO:0000256" key="1">
    <source>
        <dbReference type="SAM" id="MobiDB-lite"/>
    </source>
</evidence>
<proteinExistence type="predicted"/>
<evidence type="ECO:0000313" key="2">
    <source>
        <dbReference type="EMBL" id="CAL1591858.1"/>
    </source>
</evidence>
<sequence>MPESGSWSRAVAVVSVVSRRNLVGRSETQRDSARPSSDPPPSWHQQHGAHMVSAWEERHMERHVKTHDGVSSMWAVDKRCNNVFF</sequence>
<dbReference type="AlphaFoldDB" id="A0AAV2KSZ9"/>
<protein>
    <submittedName>
        <fullName evidence="2">Uncharacterized protein</fullName>
    </submittedName>
</protein>
<evidence type="ECO:0000313" key="3">
    <source>
        <dbReference type="Proteomes" id="UP001497482"/>
    </source>
</evidence>
<reference evidence="2 3" key="1">
    <citation type="submission" date="2024-04" db="EMBL/GenBank/DDBJ databases">
        <authorList>
            <person name="Waldvogel A.-M."/>
            <person name="Schoenle A."/>
        </authorList>
    </citation>
    <scope>NUCLEOTIDE SEQUENCE [LARGE SCALE GENOMIC DNA]</scope>
</reference>
<dbReference type="Proteomes" id="UP001497482">
    <property type="component" value="Chromosome 2"/>
</dbReference>
<accession>A0AAV2KSZ9</accession>
<dbReference type="EMBL" id="OZ035824">
    <property type="protein sequence ID" value="CAL1591858.1"/>
    <property type="molecule type" value="Genomic_DNA"/>
</dbReference>
<name>A0AAV2KSZ9_KNICA</name>
<keyword evidence="3" id="KW-1185">Reference proteome</keyword>
<gene>
    <name evidence="2" type="ORF">KC01_LOCUS21193</name>
</gene>
<organism evidence="2 3">
    <name type="scientific">Knipowitschia caucasica</name>
    <name type="common">Caucasian dwarf goby</name>
    <name type="synonym">Pomatoschistus caucasicus</name>
    <dbReference type="NCBI Taxonomy" id="637954"/>
    <lineage>
        <taxon>Eukaryota</taxon>
        <taxon>Metazoa</taxon>
        <taxon>Chordata</taxon>
        <taxon>Craniata</taxon>
        <taxon>Vertebrata</taxon>
        <taxon>Euteleostomi</taxon>
        <taxon>Actinopterygii</taxon>
        <taxon>Neopterygii</taxon>
        <taxon>Teleostei</taxon>
        <taxon>Neoteleostei</taxon>
        <taxon>Acanthomorphata</taxon>
        <taxon>Gobiaria</taxon>
        <taxon>Gobiiformes</taxon>
        <taxon>Gobioidei</taxon>
        <taxon>Gobiidae</taxon>
        <taxon>Gobiinae</taxon>
        <taxon>Knipowitschia</taxon>
    </lineage>
</organism>
<feature type="region of interest" description="Disordered" evidence="1">
    <location>
        <begin position="19"/>
        <end position="51"/>
    </location>
</feature>